<evidence type="ECO:0000256" key="1">
    <source>
        <dbReference type="SAM" id="MobiDB-lite"/>
    </source>
</evidence>
<keyword evidence="3" id="KW-1185">Reference proteome</keyword>
<dbReference type="Proteomes" id="UP001168694">
    <property type="component" value="Unassembled WGS sequence"/>
</dbReference>
<accession>A0ABT8E4I4</accession>
<feature type="compositionally biased region" description="Polar residues" evidence="1">
    <location>
        <begin position="45"/>
        <end position="54"/>
    </location>
</feature>
<evidence type="ECO:0000313" key="3">
    <source>
        <dbReference type="Proteomes" id="UP001168694"/>
    </source>
</evidence>
<protein>
    <submittedName>
        <fullName evidence="2">Uncharacterized protein</fullName>
    </submittedName>
</protein>
<proteinExistence type="predicted"/>
<comment type="caution">
    <text evidence="2">The sequence shown here is derived from an EMBL/GenBank/DDBJ whole genome shotgun (WGS) entry which is preliminary data.</text>
</comment>
<dbReference type="EMBL" id="JAUHLN010000001">
    <property type="protein sequence ID" value="MDN4072809.1"/>
    <property type="molecule type" value="Genomic_DNA"/>
</dbReference>
<evidence type="ECO:0000313" key="2">
    <source>
        <dbReference type="EMBL" id="MDN4072809.1"/>
    </source>
</evidence>
<gene>
    <name evidence="2" type="ORF">QYF49_07160</name>
</gene>
<dbReference type="RefSeq" id="WP_290398895.1">
    <property type="nucleotide sequence ID" value="NZ_JAUHLN010000001.1"/>
</dbReference>
<organism evidence="2 3">
    <name type="scientific">Fictibacillus terranigra</name>
    <dbReference type="NCBI Taxonomy" id="3058424"/>
    <lineage>
        <taxon>Bacteria</taxon>
        <taxon>Bacillati</taxon>
        <taxon>Bacillota</taxon>
        <taxon>Bacilli</taxon>
        <taxon>Bacillales</taxon>
        <taxon>Fictibacillaceae</taxon>
        <taxon>Fictibacillus</taxon>
    </lineage>
</organism>
<sequence>MMNPKHDTHGRKRILASNLQEGQDKITSENSGPSASADFVEDETSQMLTSKNNR</sequence>
<reference evidence="2" key="1">
    <citation type="submission" date="2023-06" db="EMBL/GenBank/DDBJ databases">
        <title>Draft Genome Sequences of Representative Paenibacillus Polymyxa, Bacillus cereus, Fictibacillus sp., and Brevibacillus agri Strains Isolated from Amazonian Dark Earth.</title>
        <authorList>
            <person name="Pellegrinetti T.A."/>
            <person name="Cunha I.C.M."/>
            <person name="Chaves M.G."/>
            <person name="Freitas A.S."/>
            <person name="Silva A.V.R."/>
            <person name="Tsai S.M."/>
            <person name="Mendes L.W."/>
        </authorList>
    </citation>
    <scope>NUCLEOTIDE SEQUENCE</scope>
    <source>
        <strain evidence="2">CENA-BCM004</strain>
    </source>
</reference>
<feature type="region of interest" description="Disordered" evidence="1">
    <location>
        <begin position="1"/>
        <end position="54"/>
    </location>
</feature>
<name>A0ABT8E4I4_9BACL</name>